<dbReference type="Proteomes" id="UP000663879">
    <property type="component" value="Unassembled WGS sequence"/>
</dbReference>
<dbReference type="PANTHER" id="PTHR34203">
    <property type="entry name" value="METHYLTRANSFERASE, FKBM FAMILY PROTEIN"/>
    <property type="match status" value="1"/>
</dbReference>
<evidence type="ECO:0000313" key="2">
    <source>
        <dbReference type="EMBL" id="CAF0929306.1"/>
    </source>
</evidence>
<accession>A0A814BL05</accession>
<dbReference type="SUPFAM" id="SSF53335">
    <property type="entry name" value="S-adenosyl-L-methionine-dependent methyltransferases"/>
    <property type="match status" value="2"/>
</dbReference>
<comment type="caution">
    <text evidence="2">The sequence shown here is derived from an EMBL/GenBank/DDBJ whole genome shotgun (WGS) entry which is preliminary data.</text>
</comment>
<dbReference type="InterPro" id="IPR052514">
    <property type="entry name" value="SAM-dependent_MTase"/>
</dbReference>
<gene>
    <name evidence="2" type="ORF">OXX778_LOCUS12816</name>
</gene>
<keyword evidence="3" id="KW-1185">Reference proteome</keyword>
<feature type="domain" description="Methyltransferase FkbM" evidence="1">
    <location>
        <begin position="158"/>
        <end position="324"/>
    </location>
</feature>
<proteinExistence type="predicted"/>
<dbReference type="Pfam" id="PF05050">
    <property type="entry name" value="Methyltransf_21"/>
    <property type="match status" value="1"/>
</dbReference>
<reference evidence="2" key="1">
    <citation type="submission" date="2021-02" db="EMBL/GenBank/DDBJ databases">
        <authorList>
            <person name="Nowell W R."/>
        </authorList>
    </citation>
    <scope>NUCLEOTIDE SEQUENCE</scope>
    <source>
        <strain evidence="2">Ploen Becks lab</strain>
    </source>
</reference>
<sequence length="349" mass="40784">MKQSFSKILILILFFLIIIAIIKSFKSTKIIHIIQNNPNIESNEKVQVNVFNLKAALKPDKVYQDIPCKKLNEILKVSTTLCLFNQTADVVSNFVINKGMWEPTIVENFLKYLQNNPDWLVIDIGAEIGLFTMFSASYGREVLASRRSLKDGSNSIEASASYGREVLAVEPYYENAFRLHKAINLEKLSHKVTLIQNALSDKRFEIKKLSRNDFNIAGQTLLENKNEVFTREDLKKDKYMVETILFDDITDHIPKKENGDEYKKAVMKIDIEGFEPYAFMNAGRLFDRLDIRVIFMEWGNIHPQKDNYYRIQKMIFFLFERNYQPTGPDGNLDYGDWIHWPWDIIWVKK</sequence>
<protein>
    <recommendedName>
        <fullName evidence="1">Methyltransferase FkbM domain-containing protein</fullName>
    </recommendedName>
</protein>
<dbReference type="InterPro" id="IPR006342">
    <property type="entry name" value="FkbM_mtfrase"/>
</dbReference>
<dbReference type="PANTHER" id="PTHR34203:SF15">
    <property type="entry name" value="SLL1173 PROTEIN"/>
    <property type="match status" value="1"/>
</dbReference>
<name>A0A814BL05_9BILA</name>
<dbReference type="OrthoDB" id="411251at2759"/>
<organism evidence="2 3">
    <name type="scientific">Brachionus calyciflorus</name>
    <dbReference type="NCBI Taxonomy" id="104777"/>
    <lineage>
        <taxon>Eukaryota</taxon>
        <taxon>Metazoa</taxon>
        <taxon>Spiralia</taxon>
        <taxon>Gnathifera</taxon>
        <taxon>Rotifera</taxon>
        <taxon>Eurotatoria</taxon>
        <taxon>Monogononta</taxon>
        <taxon>Pseudotrocha</taxon>
        <taxon>Ploima</taxon>
        <taxon>Brachionidae</taxon>
        <taxon>Brachionus</taxon>
    </lineage>
</organism>
<dbReference type="Gene3D" id="3.40.50.150">
    <property type="entry name" value="Vaccinia Virus protein VP39"/>
    <property type="match status" value="1"/>
</dbReference>
<dbReference type="AlphaFoldDB" id="A0A814BL05"/>
<evidence type="ECO:0000259" key="1">
    <source>
        <dbReference type="Pfam" id="PF05050"/>
    </source>
</evidence>
<evidence type="ECO:0000313" key="3">
    <source>
        <dbReference type="Proteomes" id="UP000663879"/>
    </source>
</evidence>
<dbReference type="InterPro" id="IPR029063">
    <property type="entry name" value="SAM-dependent_MTases_sf"/>
</dbReference>
<dbReference type="EMBL" id="CAJNOC010002371">
    <property type="protein sequence ID" value="CAF0929306.1"/>
    <property type="molecule type" value="Genomic_DNA"/>
</dbReference>